<sequence length="467" mass="51600">MTGSTPTDRRVGPAARPKAGPVWLACAVLAACGWGGSARAQVELDRAPIFYDTTPTNDPVALLQAQLDAGERELRYEPEHGYLRSALEALGVRDSSQVLVNSKTSFQLQKISPRRPRALYFDDRTHVGWVQGGDVIEVMATDPVQGEVFYTLAQKQRLRPRFVRDRGQCIICHASSRTQGVPGGLVRSVFVDAGGQPRYGSGTFNVDHRSPFSQRWGGWYVTGTHGAMRHMGNVVAADPDRPDELDREAGANVTDLAGRVDTAPYLTPHSDIVALMVLEHQTQMQNHITFAGYDCRSATHYDGVMSEALERPADYVSESTLRRAASAGDRLLRYLLFADEFPLEAPVEGTSSFAEDFQARGPRDSKGRSLRDLDLRTRMFRHPCSYLIYSPSFDALPPLVRGYVVDRLHDVLTGKDPGGEFAHLTPDDRRAILEILAETKPDLWGTPPGDRAALGSRVGRYPNLEKR</sequence>
<protein>
    <recommendedName>
        <fullName evidence="4">Cytochrome c domain-containing protein</fullName>
    </recommendedName>
</protein>
<accession>A0A518DIN6</accession>
<proteinExistence type="predicted"/>
<dbReference type="OrthoDB" id="229728at2"/>
<evidence type="ECO:0008006" key="4">
    <source>
        <dbReference type="Google" id="ProtNLM"/>
    </source>
</evidence>
<dbReference type="RefSeq" id="WP_145291357.1">
    <property type="nucleotide sequence ID" value="NZ_CP036291.1"/>
</dbReference>
<evidence type="ECO:0000256" key="1">
    <source>
        <dbReference type="SAM" id="MobiDB-lite"/>
    </source>
</evidence>
<dbReference type="KEGG" id="pnd:Pla175_47610"/>
<reference evidence="2 3" key="1">
    <citation type="submission" date="2019-02" db="EMBL/GenBank/DDBJ databases">
        <title>Deep-cultivation of Planctomycetes and their phenomic and genomic characterization uncovers novel biology.</title>
        <authorList>
            <person name="Wiegand S."/>
            <person name="Jogler M."/>
            <person name="Boedeker C."/>
            <person name="Pinto D."/>
            <person name="Vollmers J."/>
            <person name="Rivas-Marin E."/>
            <person name="Kohn T."/>
            <person name="Peeters S.H."/>
            <person name="Heuer A."/>
            <person name="Rast P."/>
            <person name="Oberbeckmann S."/>
            <person name="Bunk B."/>
            <person name="Jeske O."/>
            <person name="Meyerdierks A."/>
            <person name="Storesund J.E."/>
            <person name="Kallscheuer N."/>
            <person name="Luecker S."/>
            <person name="Lage O.M."/>
            <person name="Pohl T."/>
            <person name="Merkel B.J."/>
            <person name="Hornburger P."/>
            <person name="Mueller R.-W."/>
            <person name="Bruemmer F."/>
            <person name="Labrenz M."/>
            <person name="Spormann A.M."/>
            <person name="Op den Camp H."/>
            <person name="Overmann J."/>
            <person name="Amann R."/>
            <person name="Jetten M.S.M."/>
            <person name="Mascher T."/>
            <person name="Medema M.H."/>
            <person name="Devos D.P."/>
            <person name="Kaster A.-K."/>
            <person name="Ovreas L."/>
            <person name="Rohde M."/>
            <person name="Galperin M.Y."/>
            <person name="Jogler C."/>
        </authorList>
    </citation>
    <scope>NUCLEOTIDE SEQUENCE [LARGE SCALE GENOMIC DNA]</scope>
    <source>
        <strain evidence="2 3">Pla175</strain>
    </source>
</reference>
<organism evidence="2 3">
    <name type="scientific">Pirellulimonas nuda</name>
    <dbReference type="NCBI Taxonomy" id="2528009"/>
    <lineage>
        <taxon>Bacteria</taxon>
        <taxon>Pseudomonadati</taxon>
        <taxon>Planctomycetota</taxon>
        <taxon>Planctomycetia</taxon>
        <taxon>Pirellulales</taxon>
        <taxon>Lacipirellulaceae</taxon>
        <taxon>Pirellulimonas</taxon>
    </lineage>
</organism>
<keyword evidence="3" id="KW-1185">Reference proteome</keyword>
<dbReference type="Proteomes" id="UP000317429">
    <property type="component" value="Chromosome"/>
</dbReference>
<evidence type="ECO:0000313" key="2">
    <source>
        <dbReference type="EMBL" id="QDU91340.1"/>
    </source>
</evidence>
<gene>
    <name evidence="2" type="ORF">Pla175_47610</name>
</gene>
<evidence type="ECO:0000313" key="3">
    <source>
        <dbReference type="Proteomes" id="UP000317429"/>
    </source>
</evidence>
<dbReference type="AlphaFoldDB" id="A0A518DIN6"/>
<dbReference type="EMBL" id="CP036291">
    <property type="protein sequence ID" value="QDU91340.1"/>
    <property type="molecule type" value="Genomic_DNA"/>
</dbReference>
<name>A0A518DIN6_9BACT</name>
<feature type="region of interest" description="Disordered" evidence="1">
    <location>
        <begin position="444"/>
        <end position="467"/>
    </location>
</feature>